<dbReference type="RefSeq" id="WP_191286301.1">
    <property type="nucleotide sequence ID" value="NZ_BNCH01000003.1"/>
</dbReference>
<sequence length="268" mass="30338">MTHVIVHAGFHKTGTTSLQDFLAQNRTALAPWLDYYGQRDFMNAGAAARLYAQRPFPHRLYVFRRAFRTFLAAIPDHDTIILSRESFSGGMPGHRMLGGRMITSYLPAARRLARSIVKELRLRFGPDVTITFFYTTREREAWLRSVHGHLLRSIRLTDDYDTFRGRFPMDIAPIEQARQMADALSPIPVVTAALEDHADDPHGLASALLDLADVPAAVRADLAPAPHRNRGQGENLRATFLALNRQRLSKQELKAQKERLLAPHRRTP</sequence>
<dbReference type="Gene3D" id="3.40.50.300">
    <property type="entry name" value="P-loop containing nucleotide triphosphate hydrolases"/>
    <property type="match status" value="1"/>
</dbReference>
<organism evidence="1 2">
    <name type="scientific">Aliiroseovarius zhejiangensis</name>
    <dbReference type="NCBI Taxonomy" id="1632025"/>
    <lineage>
        <taxon>Bacteria</taxon>
        <taxon>Pseudomonadati</taxon>
        <taxon>Pseudomonadota</taxon>
        <taxon>Alphaproteobacteria</taxon>
        <taxon>Rhodobacterales</taxon>
        <taxon>Paracoccaceae</taxon>
        <taxon>Aliiroseovarius</taxon>
    </lineage>
</organism>
<name>A0ABQ3IYZ7_9RHOB</name>
<reference evidence="2" key="1">
    <citation type="journal article" date="2019" name="Int. J. Syst. Evol. Microbiol.">
        <title>The Global Catalogue of Microorganisms (GCM) 10K type strain sequencing project: providing services to taxonomists for standard genome sequencing and annotation.</title>
        <authorList>
            <consortium name="The Broad Institute Genomics Platform"/>
            <consortium name="The Broad Institute Genome Sequencing Center for Infectious Disease"/>
            <person name="Wu L."/>
            <person name="Ma J."/>
        </authorList>
    </citation>
    <scope>NUCLEOTIDE SEQUENCE [LARGE SCALE GENOMIC DNA]</scope>
    <source>
        <strain evidence="2">KCTC 42443</strain>
    </source>
</reference>
<dbReference type="EMBL" id="BNCH01000003">
    <property type="protein sequence ID" value="GHE98748.1"/>
    <property type="molecule type" value="Genomic_DNA"/>
</dbReference>
<dbReference type="InterPro" id="IPR027417">
    <property type="entry name" value="P-loop_NTPase"/>
</dbReference>
<dbReference type="Proteomes" id="UP000609802">
    <property type="component" value="Unassembled WGS sequence"/>
</dbReference>
<evidence type="ECO:0000313" key="2">
    <source>
        <dbReference type="Proteomes" id="UP000609802"/>
    </source>
</evidence>
<keyword evidence="2" id="KW-1185">Reference proteome</keyword>
<evidence type="ECO:0008006" key="3">
    <source>
        <dbReference type="Google" id="ProtNLM"/>
    </source>
</evidence>
<protein>
    <recommendedName>
        <fullName evidence="3">Sulfotransferase family protein</fullName>
    </recommendedName>
</protein>
<dbReference type="SUPFAM" id="SSF52540">
    <property type="entry name" value="P-loop containing nucleoside triphosphate hydrolases"/>
    <property type="match status" value="1"/>
</dbReference>
<accession>A0ABQ3IYZ7</accession>
<gene>
    <name evidence="1" type="ORF">GCM10016455_19350</name>
</gene>
<comment type="caution">
    <text evidence="1">The sequence shown here is derived from an EMBL/GenBank/DDBJ whole genome shotgun (WGS) entry which is preliminary data.</text>
</comment>
<evidence type="ECO:0000313" key="1">
    <source>
        <dbReference type="EMBL" id="GHE98748.1"/>
    </source>
</evidence>
<proteinExistence type="predicted"/>